<accession>A0ABW5YMY5</accession>
<dbReference type="RefSeq" id="WP_379812037.1">
    <property type="nucleotide sequence ID" value="NZ_JBHUPC010000013.1"/>
</dbReference>
<evidence type="ECO:0000313" key="3">
    <source>
        <dbReference type="Proteomes" id="UP001597534"/>
    </source>
</evidence>
<comment type="caution">
    <text evidence="2">The sequence shown here is derived from an EMBL/GenBank/DDBJ whole genome shotgun (WGS) entry which is preliminary data.</text>
</comment>
<feature type="transmembrane region" description="Helical" evidence="1">
    <location>
        <begin position="53"/>
        <end position="71"/>
    </location>
</feature>
<name>A0ABW5YMY5_9FLAO</name>
<evidence type="ECO:0000256" key="1">
    <source>
        <dbReference type="SAM" id="Phobius"/>
    </source>
</evidence>
<proteinExistence type="predicted"/>
<organism evidence="2 3">
    <name type="scientific">Flavobacterium chuncheonense</name>
    <dbReference type="NCBI Taxonomy" id="2026653"/>
    <lineage>
        <taxon>Bacteria</taxon>
        <taxon>Pseudomonadati</taxon>
        <taxon>Bacteroidota</taxon>
        <taxon>Flavobacteriia</taxon>
        <taxon>Flavobacteriales</taxon>
        <taxon>Flavobacteriaceae</taxon>
        <taxon>Flavobacterium</taxon>
    </lineage>
</organism>
<reference evidence="3" key="1">
    <citation type="journal article" date="2019" name="Int. J. Syst. Evol. Microbiol.">
        <title>The Global Catalogue of Microorganisms (GCM) 10K type strain sequencing project: providing services to taxonomists for standard genome sequencing and annotation.</title>
        <authorList>
            <consortium name="The Broad Institute Genomics Platform"/>
            <consortium name="The Broad Institute Genome Sequencing Center for Infectious Disease"/>
            <person name="Wu L."/>
            <person name="Ma J."/>
        </authorList>
    </citation>
    <scope>NUCLEOTIDE SEQUENCE [LARGE SCALE GENOMIC DNA]</scope>
    <source>
        <strain evidence="3">KCTC 22671</strain>
    </source>
</reference>
<dbReference type="Proteomes" id="UP001597534">
    <property type="component" value="Unassembled WGS sequence"/>
</dbReference>
<sequence>MNKDINRERIVLYDDTLSILESIMAAIMYTLVVMVVLLMLFIFYSLGINEKTFGMTPAFVTALFMFLVPAINISEVNVVELDLKKNQIFTTQKIVFYKKVKVVDAIEFEYVALNKSNFSYTVTIWYQGNRHLNILSFYKKEKALLYATLLCKQVKVDLLDKTSGSSKWIDNSDL</sequence>
<keyword evidence="1" id="KW-0472">Membrane</keyword>
<feature type="transmembrane region" description="Helical" evidence="1">
    <location>
        <begin position="23"/>
        <end position="46"/>
    </location>
</feature>
<evidence type="ECO:0000313" key="2">
    <source>
        <dbReference type="EMBL" id="MFD2892385.1"/>
    </source>
</evidence>
<keyword evidence="3" id="KW-1185">Reference proteome</keyword>
<dbReference type="EMBL" id="JBHUPC010000013">
    <property type="protein sequence ID" value="MFD2892385.1"/>
    <property type="molecule type" value="Genomic_DNA"/>
</dbReference>
<keyword evidence="1" id="KW-1133">Transmembrane helix</keyword>
<protein>
    <submittedName>
        <fullName evidence="2">Uncharacterized protein</fullName>
    </submittedName>
</protein>
<keyword evidence="1" id="KW-0812">Transmembrane</keyword>
<gene>
    <name evidence="2" type="ORF">ACFS5J_10215</name>
</gene>